<comment type="caution">
    <text evidence="1">The sequence shown here is derived from an EMBL/GenBank/DDBJ whole genome shotgun (WGS) entry which is preliminary data.</text>
</comment>
<evidence type="ECO:0000313" key="2">
    <source>
        <dbReference type="Proteomes" id="UP000824120"/>
    </source>
</evidence>
<accession>A0A9J6B4Z3</accession>
<proteinExistence type="predicted"/>
<evidence type="ECO:0008006" key="3">
    <source>
        <dbReference type="Google" id="ProtNLM"/>
    </source>
</evidence>
<organism evidence="1 2">
    <name type="scientific">Solanum commersonii</name>
    <name type="common">Commerson's wild potato</name>
    <name type="synonym">Commerson's nightshade</name>
    <dbReference type="NCBI Taxonomy" id="4109"/>
    <lineage>
        <taxon>Eukaryota</taxon>
        <taxon>Viridiplantae</taxon>
        <taxon>Streptophyta</taxon>
        <taxon>Embryophyta</taxon>
        <taxon>Tracheophyta</taxon>
        <taxon>Spermatophyta</taxon>
        <taxon>Magnoliopsida</taxon>
        <taxon>eudicotyledons</taxon>
        <taxon>Gunneridae</taxon>
        <taxon>Pentapetalae</taxon>
        <taxon>asterids</taxon>
        <taxon>lamiids</taxon>
        <taxon>Solanales</taxon>
        <taxon>Solanaceae</taxon>
        <taxon>Solanoideae</taxon>
        <taxon>Solaneae</taxon>
        <taxon>Solanum</taxon>
    </lineage>
</organism>
<gene>
    <name evidence="1" type="ORF">H5410_003408</name>
</gene>
<protein>
    <recommendedName>
        <fullName evidence="3">Late blight resistance protein</fullName>
    </recommendedName>
</protein>
<evidence type="ECO:0000313" key="1">
    <source>
        <dbReference type="EMBL" id="KAG5631691.1"/>
    </source>
</evidence>
<sequence length="111" mass="12914">MVRWDDVMILECYPRPVWRRGVINFVSEHRVQSPMEECESSRPRNSICPEVQPSQGDVTNAKFKNVIEMLTQVVENQAGQQRIGCQDVDDTSRICEFLRMIPPEFLGSKHY</sequence>
<reference evidence="1 2" key="1">
    <citation type="submission" date="2020-09" db="EMBL/GenBank/DDBJ databases">
        <title>De no assembly of potato wild relative species, Solanum commersonii.</title>
        <authorList>
            <person name="Cho K."/>
        </authorList>
    </citation>
    <scope>NUCLEOTIDE SEQUENCE [LARGE SCALE GENOMIC DNA]</scope>
    <source>
        <strain evidence="1">LZ3.2</strain>
        <tissue evidence="1">Leaf</tissue>
    </source>
</reference>
<name>A0A9J6B4Z3_SOLCO</name>
<dbReference type="EMBL" id="JACXVP010000001">
    <property type="protein sequence ID" value="KAG5631691.1"/>
    <property type="molecule type" value="Genomic_DNA"/>
</dbReference>
<keyword evidence="2" id="KW-1185">Reference proteome</keyword>
<dbReference type="Proteomes" id="UP000824120">
    <property type="component" value="Chromosome 1"/>
</dbReference>
<dbReference type="AlphaFoldDB" id="A0A9J6B4Z3"/>